<dbReference type="PRINTS" id="PR00702">
    <property type="entry name" value="ACRIFLAVINRP"/>
</dbReference>
<reference evidence="2 3" key="1">
    <citation type="submission" date="2020-01" db="EMBL/GenBank/DDBJ databases">
        <authorList>
            <person name="Peng S.Y."/>
            <person name="Li J."/>
            <person name="Wang M."/>
            <person name="Wang L."/>
            <person name="Wang C.Q."/>
            <person name="Wang J.R."/>
        </authorList>
    </citation>
    <scope>NUCLEOTIDE SEQUENCE [LARGE SCALE GENOMIC DNA]</scope>
    <source>
        <strain evidence="2 3">XCT-34</strain>
    </source>
</reference>
<dbReference type="PANTHER" id="PTHR32063">
    <property type="match status" value="1"/>
</dbReference>
<dbReference type="SUPFAM" id="SSF82866">
    <property type="entry name" value="Multidrug efflux transporter AcrB transmembrane domain"/>
    <property type="match status" value="2"/>
</dbReference>
<evidence type="ECO:0000313" key="3">
    <source>
        <dbReference type="Proteomes" id="UP000541347"/>
    </source>
</evidence>
<dbReference type="RefSeq" id="WP_161676298.1">
    <property type="nucleotide sequence ID" value="NZ_JAABLP010000003.1"/>
</dbReference>
<feature type="transmembrane region" description="Helical" evidence="1">
    <location>
        <begin position="1046"/>
        <end position="1066"/>
    </location>
</feature>
<dbReference type="Gene3D" id="3.30.70.1320">
    <property type="entry name" value="Multidrug efflux transporter AcrB pore domain like"/>
    <property type="match status" value="1"/>
</dbReference>
<name>A0ABW9ZHG3_9HYPH</name>
<feature type="transmembrane region" description="Helical" evidence="1">
    <location>
        <begin position="496"/>
        <end position="514"/>
    </location>
</feature>
<feature type="transmembrane region" description="Helical" evidence="1">
    <location>
        <begin position="358"/>
        <end position="378"/>
    </location>
</feature>
<dbReference type="SUPFAM" id="SSF82714">
    <property type="entry name" value="Multidrug efflux transporter AcrB TolC docking domain, DN and DC subdomains"/>
    <property type="match status" value="2"/>
</dbReference>
<feature type="transmembrane region" description="Helical" evidence="1">
    <location>
        <begin position="18"/>
        <end position="37"/>
    </location>
</feature>
<evidence type="ECO:0000313" key="2">
    <source>
        <dbReference type="EMBL" id="NBN64295.1"/>
    </source>
</evidence>
<feature type="transmembrane region" description="Helical" evidence="1">
    <location>
        <begin position="384"/>
        <end position="405"/>
    </location>
</feature>
<dbReference type="InterPro" id="IPR001036">
    <property type="entry name" value="Acrflvin-R"/>
</dbReference>
<dbReference type="Gene3D" id="1.20.1640.10">
    <property type="entry name" value="Multidrug efflux transporter AcrB transmembrane domain"/>
    <property type="match status" value="3"/>
</dbReference>
<dbReference type="Pfam" id="PF00873">
    <property type="entry name" value="ACR_tran"/>
    <property type="match status" value="2"/>
</dbReference>
<feature type="transmembrane region" description="Helical" evidence="1">
    <location>
        <begin position="330"/>
        <end position="351"/>
    </location>
</feature>
<keyword evidence="1" id="KW-1133">Transmembrane helix</keyword>
<evidence type="ECO:0000256" key="1">
    <source>
        <dbReference type="SAM" id="Phobius"/>
    </source>
</evidence>
<sequence length="1136" mass="122808">MASNTETWVAGLARHPNAANLMMAVMLLFGVFGLAQLNTQFFPTIRSDRITVSVAWPGASAEDVEKNVLEVIEPELRFLGSLKEIAAYAREGSGTVLLEFDEGTDMPKALSDVEQAMAAITTLPDEAETPVVSASTFTDQVATLAIRGPFSEEALKVYARKIRDDLLARGIDRIDFNGFRSPEFLVEIPERELRRLDLTVADVAERIAGNTQDIPAGNLDGALERQIRAVAEARSPEALGNIEVRAFETGEKTRLGDIATVSRSFDDSEFQGLSRGQRAIELRVLRLEGTDTLKAAAILTDYLEEVRPTLPPTLELLQYDVRADQVAGRITLLIENGLGGLALVVLILYLFLNGRIALWVAAGIPVAVGAALGLMWMIGESINMISLFALIMMLGVIVDDAIVVGEHTATRLAMGDTPEEAAINGAGTMFWPVIASGTTTIAAFLPILMVGDVLGQIMMSMPIVVTAIIIASLFECFFVLPGHLAHSLRARSGWSWWRVVLVAGLPAAFVIGLADRPDLGVPPVFDPVAEPMRAFLERSGFVLFAGLVIAAAFLFALAFEALLLRLRRRAMAVRGVSLQRPSRFRRGFDQGFDWFRDRPFRWTVNLAVNWRYVVVALAIASLILTVGLMRGGRIGFTFFASPEAENIQAQVFFQAGIPESKALEGLVAIEQALYAAERELTRDSGETLIVASYTVLGRAGNNRGDNVASISVQLTLAEERQVRTPDIVQAWRRALPDLAGLARFSISQNRGGPPGRDLDIRLSGAPLASLKQAAAELQDALSAFPGTSGVTDDLPYGKPELRLQLTPRGRALGFTVETAARQIRNAVEGSIARRFAAGDEEVTVRVRQSFDGAGTNALRDLLLRAPSGEFVPLTEVVSLTDVQGFSVIQRRDGRTIVSVVADIDSKITSNTAIIADLEREVMPRLADTYGLSYEFAGKAEEQANAMGDLAIGVVMALTMIYVILAATFASYSKPVVVMTIIPFGVVGAVIGHYVMDYQLTMMSLIGLLGLSGILVNNAIILVARFDELLVEGMSQREAAVLASCDRLRAVILTSFTTIAGLGPLLFEDNIQAQFLLPITITIVFGLGTATLLVLFLVPALLIIGEDIVRVLVHRPHADPRTAHATDGPDRDLSPAE</sequence>
<feature type="transmembrane region" description="Helical" evidence="1">
    <location>
        <begin position="426"/>
        <end position="449"/>
    </location>
</feature>
<dbReference type="SUPFAM" id="SSF82693">
    <property type="entry name" value="Multidrug efflux transporter AcrB pore domain, PN1, PN2, PC1 and PC2 subdomains"/>
    <property type="match status" value="1"/>
</dbReference>
<dbReference type="Gene3D" id="3.30.70.1430">
    <property type="entry name" value="Multidrug efflux transporter AcrB pore domain"/>
    <property type="match status" value="2"/>
</dbReference>
<dbReference type="EMBL" id="JAABLP010000003">
    <property type="protein sequence ID" value="NBN64295.1"/>
    <property type="molecule type" value="Genomic_DNA"/>
</dbReference>
<keyword evidence="3" id="KW-1185">Reference proteome</keyword>
<keyword evidence="1" id="KW-0812">Transmembrane</keyword>
<proteinExistence type="predicted"/>
<feature type="transmembrane region" description="Helical" evidence="1">
    <location>
        <begin position="1078"/>
        <end position="1104"/>
    </location>
</feature>
<feature type="transmembrane region" description="Helical" evidence="1">
    <location>
        <begin position="1001"/>
        <end position="1025"/>
    </location>
</feature>
<protein>
    <submittedName>
        <fullName evidence="2">MMPL family transporter</fullName>
    </submittedName>
</protein>
<feature type="transmembrane region" description="Helical" evidence="1">
    <location>
        <begin position="975"/>
        <end position="995"/>
    </location>
</feature>
<feature type="transmembrane region" description="Helical" evidence="1">
    <location>
        <begin position="949"/>
        <end position="968"/>
    </location>
</feature>
<feature type="transmembrane region" description="Helical" evidence="1">
    <location>
        <begin position="461"/>
        <end position="484"/>
    </location>
</feature>
<feature type="transmembrane region" description="Helical" evidence="1">
    <location>
        <begin position="541"/>
        <end position="564"/>
    </location>
</feature>
<dbReference type="Gene3D" id="3.30.2090.10">
    <property type="entry name" value="Multidrug efflux transporter AcrB TolC docking domain, DN and DC subdomains"/>
    <property type="match status" value="2"/>
</dbReference>
<organism evidence="2 3">
    <name type="scientific">Pannonibacter tanglangensis</name>
    <dbReference type="NCBI Taxonomy" id="2750084"/>
    <lineage>
        <taxon>Bacteria</taxon>
        <taxon>Pseudomonadati</taxon>
        <taxon>Pseudomonadota</taxon>
        <taxon>Alphaproteobacteria</taxon>
        <taxon>Hyphomicrobiales</taxon>
        <taxon>Stappiaceae</taxon>
        <taxon>Pannonibacter</taxon>
    </lineage>
</organism>
<gene>
    <name evidence="2" type="ORF">GWI71_11440</name>
</gene>
<comment type="caution">
    <text evidence="2">The sequence shown here is derived from an EMBL/GenBank/DDBJ whole genome shotgun (WGS) entry which is preliminary data.</text>
</comment>
<dbReference type="PANTHER" id="PTHR32063:SF33">
    <property type="entry name" value="RND SUPERFAMILY EFFLUX PUMP PERMEASE COMPONENT"/>
    <property type="match status" value="1"/>
</dbReference>
<accession>A0ABW9ZHG3</accession>
<dbReference type="Gene3D" id="3.30.70.1440">
    <property type="entry name" value="Multidrug efflux transporter AcrB pore domain"/>
    <property type="match status" value="1"/>
</dbReference>
<feature type="transmembrane region" description="Helical" evidence="1">
    <location>
        <begin position="610"/>
        <end position="629"/>
    </location>
</feature>
<dbReference type="InterPro" id="IPR027463">
    <property type="entry name" value="AcrB_DN_DC_subdom"/>
</dbReference>
<keyword evidence="1" id="KW-0472">Membrane</keyword>
<dbReference type="Proteomes" id="UP000541347">
    <property type="component" value="Unassembled WGS sequence"/>
</dbReference>